<feature type="transmembrane region" description="Helical" evidence="5">
    <location>
        <begin position="69"/>
        <end position="90"/>
    </location>
</feature>
<accession>A0A167FU75</accession>
<keyword evidence="3 5" id="KW-1133">Transmembrane helix</keyword>
<comment type="subcellular location">
    <subcellularLocation>
        <location evidence="1">Membrane</location>
        <topology evidence="1">Multi-pass membrane protein</topology>
    </subcellularLocation>
</comment>
<keyword evidence="4 5" id="KW-0472">Membrane</keyword>
<feature type="domain" description="EXS" evidence="6">
    <location>
        <begin position="201"/>
        <end position="413"/>
    </location>
</feature>
<feature type="transmembrane region" description="Helical" evidence="5">
    <location>
        <begin position="118"/>
        <end position="135"/>
    </location>
</feature>
<gene>
    <name evidence="7" type="primary">ERD1</name>
    <name evidence="7" type="ORF">AWJ20_3347</name>
</gene>
<dbReference type="KEGG" id="slb:AWJ20_3347"/>
<dbReference type="GO" id="GO:0016020">
    <property type="term" value="C:membrane"/>
    <property type="evidence" value="ECO:0007669"/>
    <property type="project" value="UniProtKB-SubCell"/>
</dbReference>
<dbReference type="GO" id="GO:0005737">
    <property type="term" value="C:cytoplasm"/>
    <property type="evidence" value="ECO:0007669"/>
    <property type="project" value="TreeGrafter"/>
</dbReference>
<evidence type="ECO:0000313" key="7">
    <source>
        <dbReference type="EMBL" id="ANB15708.1"/>
    </source>
</evidence>
<dbReference type="PANTHER" id="PTHR10783:SF46">
    <property type="entry name" value="PROTEIN ERD1 HOMOLOG 2"/>
    <property type="match status" value="1"/>
</dbReference>
<evidence type="ECO:0000256" key="3">
    <source>
        <dbReference type="ARBA" id="ARBA00022989"/>
    </source>
</evidence>
<dbReference type="AlphaFoldDB" id="A0A167FU75"/>
<keyword evidence="2 5" id="KW-0812">Transmembrane</keyword>
<evidence type="ECO:0000256" key="4">
    <source>
        <dbReference type="ARBA" id="ARBA00023136"/>
    </source>
</evidence>
<keyword evidence="8" id="KW-1185">Reference proteome</keyword>
<dbReference type="Pfam" id="PF03124">
    <property type="entry name" value="EXS"/>
    <property type="match status" value="1"/>
</dbReference>
<dbReference type="Proteomes" id="UP000189580">
    <property type="component" value="Chromosome b"/>
</dbReference>
<dbReference type="PROSITE" id="PS51380">
    <property type="entry name" value="EXS"/>
    <property type="match status" value="1"/>
</dbReference>
<protein>
    <submittedName>
        <fullName evidence="7">Erd1p</fullName>
    </submittedName>
</protein>
<evidence type="ECO:0000256" key="2">
    <source>
        <dbReference type="ARBA" id="ARBA00022692"/>
    </source>
</evidence>
<evidence type="ECO:0000259" key="6">
    <source>
        <dbReference type="PROSITE" id="PS51380"/>
    </source>
</evidence>
<dbReference type="GeneID" id="30035359"/>
<dbReference type="EMBL" id="CP014503">
    <property type="protein sequence ID" value="ANB15708.1"/>
    <property type="molecule type" value="Genomic_DNA"/>
</dbReference>
<reference evidence="7 8" key="1">
    <citation type="submission" date="2016-02" db="EMBL/GenBank/DDBJ databases">
        <title>Complete genome sequence and transcriptome regulation of the pentose utilising yeast Sugiyamaella lignohabitans.</title>
        <authorList>
            <person name="Bellasio M."/>
            <person name="Peymann A."/>
            <person name="Valli M."/>
            <person name="Sipitzky M."/>
            <person name="Graf A."/>
            <person name="Sauer M."/>
            <person name="Marx H."/>
            <person name="Mattanovich D."/>
        </authorList>
    </citation>
    <scope>NUCLEOTIDE SEQUENCE [LARGE SCALE GENOMIC DNA]</scope>
    <source>
        <strain evidence="7 8">CBS 10342</strain>
    </source>
</reference>
<name>A0A167FU75_9ASCO</name>
<evidence type="ECO:0000313" key="8">
    <source>
        <dbReference type="Proteomes" id="UP000189580"/>
    </source>
</evidence>
<dbReference type="RefSeq" id="XP_018738185.1">
    <property type="nucleotide sequence ID" value="XM_018880358.1"/>
</dbReference>
<organism evidence="7 8">
    <name type="scientific">Sugiyamaella lignohabitans</name>
    <dbReference type="NCBI Taxonomy" id="796027"/>
    <lineage>
        <taxon>Eukaryota</taxon>
        <taxon>Fungi</taxon>
        <taxon>Dikarya</taxon>
        <taxon>Ascomycota</taxon>
        <taxon>Saccharomycotina</taxon>
        <taxon>Dipodascomycetes</taxon>
        <taxon>Dipodascales</taxon>
        <taxon>Trichomonascaceae</taxon>
        <taxon>Sugiyamaella</taxon>
    </lineage>
</organism>
<proteinExistence type="predicted"/>
<evidence type="ECO:0000256" key="1">
    <source>
        <dbReference type="ARBA" id="ARBA00004141"/>
    </source>
</evidence>
<sequence length="413" mass="47608">MSELTETHSLQNHISHRFDPLFPLPYRIAFEIILGIWGWGLNVQVLDAIHVDLSYLLRYQTGRSLHKAVYQFALGLSLIYTVSIIFYWQLLRKADGGIVTAGVGDDSEEHPILSGLDILPWTTFAVIIGIFLYPGHKFHHSGRKRVISVLKRVCTGSINPEHRLPDILLSDALTSYSKIFVDSGIMTCMLISKQSSLGLPDRSCGGQWLVPVISSIPFLIRLRQCTIEYLATGNKQHLFNFAKYLSAMPVILLSALQRNFKNVEVSASAIDHDMAAFQIFTPRMLTKLWVAAVLINSTYSFYWDITYDWDLELLGGFSWWQRKHQGLRAIMYFPAKHWYYFAICVDCVLRFTWSLKLSSHWYYVADRESGLFVLGVLEIIRRWVWVFFRVESEWVKSLRDPYKGHELGQVTPM</sequence>
<dbReference type="PANTHER" id="PTHR10783">
    <property type="entry name" value="XENOTROPIC AND POLYTROPIC RETROVIRUS RECEPTOR 1-RELATED"/>
    <property type="match status" value="1"/>
</dbReference>
<evidence type="ECO:0000256" key="5">
    <source>
        <dbReference type="SAM" id="Phobius"/>
    </source>
</evidence>
<dbReference type="InterPro" id="IPR004342">
    <property type="entry name" value="EXS_C"/>
</dbReference>
<dbReference type="OrthoDB" id="2159384at2759"/>